<organism evidence="2 3">
    <name type="scientific">Gregarina niphandrodes</name>
    <name type="common">Septate eugregarine</name>
    <dbReference type="NCBI Taxonomy" id="110365"/>
    <lineage>
        <taxon>Eukaryota</taxon>
        <taxon>Sar</taxon>
        <taxon>Alveolata</taxon>
        <taxon>Apicomplexa</taxon>
        <taxon>Conoidasida</taxon>
        <taxon>Gregarinasina</taxon>
        <taxon>Eugregarinorida</taxon>
        <taxon>Gregarinidae</taxon>
        <taxon>Gregarina</taxon>
    </lineage>
</organism>
<dbReference type="RefSeq" id="XP_011133998.1">
    <property type="nucleotide sequence ID" value="XM_011135696.1"/>
</dbReference>
<feature type="compositionally biased region" description="Gly residues" evidence="1">
    <location>
        <begin position="439"/>
        <end position="450"/>
    </location>
</feature>
<feature type="compositionally biased region" description="Polar residues" evidence="1">
    <location>
        <begin position="424"/>
        <end position="434"/>
    </location>
</feature>
<feature type="compositionally biased region" description="Basic and acidic residues" evidence="1">
    <location>
        <begin position="573"/>
        <end position="584"/>
    </location>
</feature>
<gene>
    <name evidence="2" type="ORF">GNI_080690</name>
</gene>
<comment type="caution">
    <text evidence="2">The sequence shown here is derived from an EMBL/GenBank/DDBJ whole genome shotgun (WGS) entry which is preliminary data.</text>
</comment>
<feature type="compositionally biased region" description="Low complexity" evidence="1">
    <location>
        <begin position="98"/>
        <end position="123"/>
    </location>
</feature>
<evidence type="ECO:0000313" key="2">
    <source>
        <dbReference type="EMBL" id="EZG66406.1"/>
    </source>
</evidence>
<feature type="region of interest" description="Disordered" evidence="1">
    <location>
        <begin position="290"/>
        <end position="317"/>
    </location>
</feature>
<dbReference type="Proteomes" id="UP000019763">
    <property type="component" value="Unassembled WGS sequence"/>
</dbReference>
<feature type="compositionally biased region" description="Basic and acidic residues" evidence="1">
    <location>
        <begin position="76"/>
        <end position="89"/>
    </location>
</feature>
<sequence length="697" mass="70871">MSSTDGSPTHSGGAQSIGVQSGGAHTDSADEGSSDPEHPLNVDSGRPYDGGDIAAGESPAKLCARSSGRALQNSIRVDEPDASVEKGTKSLDNAASIPGGAATPGDATTTSDAATTTGDPAAGNVVTPGNRAITRADASTPDNAVTTPGDTVTAPGNLATSGSIAIPSDLPALADVAGGENALVSGAEDRVPRRKDSEGGSAWKGVFARFKKNRKGKSKSAKPDARGASPRMLKNPSLVPKTDDAGGLRVAASPPSEFLRSGAGDSVEELVAFPGDSVTVPAAAVPVWEPAEGSRSGADLTSCGAKHDTPITDSAPVDLSEAGADQAVCDVPISSAADESLGDGRVEPVEGSMACAELPKPPECGIPTTDDAPTAITFLDHPAKDPDTSSVGSPVRDGEIVYTSVEHTDLPGADLPTPTKHDALTTNDHLTISPIQKRGGSGVVKLGGEGEVVKPAEMQRKSAEGSVPGGDVSNPDATGAPLIPSSIATPDGKGYPPADEGSIHKPADEGSLHKPADEGSLHKDAVEEPSADGNDAVCNVPSGSVDMRTTEADQDAYWPTRDPIVHASSVGAPDRDGEAERKLVEYSIPPTGLSLPVEQITPTKDEIPTAGTTQKAAREGSLQDETVAGPTADGAPLLSHPVQPFDGEGSLNEETVDRPAADDAPLVSYPVCRQPSRSELPTFLTPMAWSRFVRNQT</sequence>
<feature type="compositionally biased region" description="Basic and acidic residues" evidence="1">
    <location>
        <begin position="187"/>
        <end position="198"/>
    </location>
</feature>
<name>A0A023B6C7_GRENI</name>
<evidence type="ECO:0000256" key="1">
    <source>
        <dbReference type="SAM" id="MobiDB-lite"/>
    </source>
</evidence>
<feature type="compositionally biased region" description="Basic and acidic residues" evidence="1">
    <location>
        <begin position="451"/>
        <end position="463"/>
    </location>
</feature>
<protein>
    <submittedName>
        <fullName evidence="2">Uncharacterized protein</fullName>
    </submittedName>
</protein>
<dbReference type="EMBL" id="AFNH02000605">
    <property type="protein sequence ID" value="EZG66406.1"/>
    <property type="molecule type" value="Genomic_DNA"/>
</dbReference>
<dbReference type="GeneID" id="22912920"/>
<dbReference type="AlphaFoldDB" id="A0A023B6C7"/>
<dbReference type="VEuPathDB" id="CryptoDB:GNI_080690"/>
<feature type="compositionally biased region" description="Polar residues" evidence="1">
    <location>
        <begin position="140"/>
        <end position="150"/>
    </location>
</feature>
<feature type="compositionally biased region" description="Polar residues" evidence="1">
    <location>
        <begin position="1"/>
        <end position="19"/>
    </location>
</feature>
<feature type="region of interest" description="Disordered" evidence="1">
    <location>
        <begin position="407"/>
        <end position="667"/>
    </location>
</feature>
<feature type="compositionally biased region" description="Basic residues" evidence="1">
    <location>
        <begin position="209"/>
        <end position="220"/>
    </location>
</feature>
<reference evidence="2" key="1">
    <citation type="submission" date="2013-12" db="EMBL/GenBank/DDBJ databases">
        <authorList>
            <person name="Omoto C.K."/>
            <person name="Sibley D."/>
            <person name="Venepally P."/>
            <person name="Hadjithomas M."/>
            <person name="Karamycheva S."/>
            <person name="Brunk B."/>
            <person name="Roos D."/>
            <person name="Caler E."/>
            <person name="Lorenzi H."/>
        </authorList>
    </citation>
    <scope>NUCLEOTIDE SEQUENCE</scope>
</reference>
<feature type="compositionally biased region" description="Basic and acidic residues" evidence="1">
    <location>
        <begin position="501"/>
        <end position="526"/>
    </location>
</feature>
<feature type="region of interest" description="Disordered" evidence="1">
    <location>
        <begin position="1"/>
        <end position="163"/>
    </location>
</feature>
<accession>A0A023B6C7</accession>
<keyword evidence="3" id="KW-1185">Reference proteome</keyword>
<feature type="region of interest" description="Disordered" evidence="1">
    <location>
        <begin position="186"/>
        <end position="261"/>
    </location>
</feature>
<feature type="region of interest" description="Disordered" evidence="1">
    <location>
        <begin position="357"/>
        <end position="395"/>
    </location>
</feature>
<evidence type="ECO:0000313" key="3">
    <source>
        <dbReference type="Proteomes" id="UP000019763"/>
    </source>
</evidence>
<proteinExistence type="predicted"/>